<dbReference type="InterPro" id="IPR036291">
    <property type="entry name" value="NAD(P)-bd_dom_sf"/>
</dbReference>
<keyword evidence="3" id="KW-0633">Potassium transport</keyword>
<dbReference type="AlphaFoldDB" id="A0A2H3NIM8"/>
<dbReference type="PROSITE" id="PS51201">
    <property type="entry name" value="RCK_N"/>
    <property type="match status" value="2"/>
</dbReference>
<gene>
    <name evidence="9" type="ORF">CRI93_13480</name>
</gene>
<evidence type="ECO:0000256" key="2">
    <source>
        <dbReference type="ARBA" id="ARBA00022448"/>
    </source>
</evidence>
<accession>A0A2H3NIM8</accession>
<dbReference type="PANTHER" id="PTHR43833">
    <property type="entry name" value="POTASSIUM CHANNEL PROTEIN 2-RELATED-RELATED"/>
    <property type="match status" value="1"/>
</dbReference>
<proteinExistence type="predicted"/>
<dbReference type="Gene3D" id="3.40.50.720">
    <property type="entry name" value="NAD(P)-binding Rossmann-like Domain"/>
    <property type="match status" value="2"/>
</dbReference>
<dbReference type="PROSITE" id="PS51202">
    <property type="entry name" value="RCK_C"/>
    <property type="match status" value="2"/>
</dbReference>
<name>A0A2H3NIM8_9BACT</name>
<dbReference type="PRINTS" id="PR00335">
    <property type="entry name" value="KUPTAKETRKA"/>
</dbReference>
<dbReference type="NCBIfam" id="NF007038">
    <property type="entry name" value="PRK09496.2-6"/>
    <property type="match status" value="1"/>
</dbReference>
<dbReference type="NCBIfam" id="NF007039">
    <property type="entry name" value="PRK09496.3-2"/>
    <property type="match status" value="1"/>
</dbReference>
<evidence type="ECO:0000256" key="1">
    <source>
        <dbReference type="ARBA" id="ARBA00017378"/>
    </source>
</evidence>
<feature type="domain" description="RCK C-terminal" evidence="8">
    <location>
        <begin position="141"/>
        <end position="225"/>
    </location>
</feature>
<evidence type="ECO:0000259" key="8">
    <source>
        <dbReference type="PROSITE" id="PS51202"/>
    </source>
</evidence>
<dbReference type="SUPFAM" id="SSF116726">
    <property type="entry name" value="TrkA C-terminal domain-like"/>
    <property type="match status" value="2"/>
</dbReference>
<dbReference type="Pfam" id="PF02080">
    <property type="entry name" value="TrkA_C"/>
    <property type="match status" value="1"/>
</dbReference>
<comment type="caution">
    <text evidence="9">The sequence shown here is derived from an EMBL/GenBank/DDBJ whole genome shotgun (WGS) entry which is preliminary data.</text>
</comment>
<dbReference type="RefSeq" id="WP_098063168.1">
    <property type="nucleotide sequence ID" value="NZ_PDEP01000015.1"/>
</dbReference>
<keyword evidence="4" id="KW-0630">Potassium</keyword>
<evidence type="ECO:0000256" key="5">
    <source>
        <dbReference type="ARBA" id="ARBA00023027"/>
    </source>
</evidence>
<evidence type="ECO:0000256" key="4">
    <source>
        <dbReference type="ARBA" id="ARBA00022958"/>
    </source>
</evidence>
<keyword evidence="5" id="KW-0520">NAD</keyword>
<dbReference type="PANTHER" id="PTHR43833:SF5">
    <property type="entry name" value="TRK SYSTEM POTASSIUM UPTAKE PROTEIN TRKA"/>
    <property type="match status" value="1"/>
</dbReference>
<keyword evidence="6" id="KW-0406">Ion transport</keyword>
<dbReference type="Proteomes" id="UP000221024">
    <property type="component" value="Unassembled WGS sequence"/>
</dbReference>
<dbReference type="NCBIfam" id="NF007041">
    <property type="entry name" value="PRK09496.3-4"/>
    <property type="match status" value="1"/>
</dbReference>
<dbReference type="InterPro" id="IPR006036">
    <property type="entry name" value="K_uptake_TrkA"/>
</dbReference>
<dbReference type="NCBIfam" id="NF007031">
    <property type="entry name" value="PRK09496.1-2"/>
    <property type="match status" value="1"/>
</dbReference>
<dbReference type="InterPro" id="IPR050721">
    <property type="entry name" value="Trk_Ktr_HKT_K-transport"/>
</dbReference>
<reference evidence="9 10" key="1">
    <citation type="submission" date="2017-10" db="EMBL/GenBank/DDBJ databases">
        <title>Draft genome of Longimonas halophila.</title>
        <authorList>
            <person name="Goh K.M."/>
            <person name="Shamsir M.S."/>
            <person name="Lim S.W."/>
        </authorList>
    </citation>
    <scope>NUCLEOTIDE SEQUENCE [LARGE SCALE GENOMIC DNA]</scope>
    <source>
        <strain evidence="9 10">KCTC 42399</strain>
    </source>
</reference>
<evidence type="ECO:0000256" key="3">
    <source>
        <dbReference type="ARBA" id="ARBA00022538"/>
    </source>
</evidence>
<dbReference type="OrthoDB" id="9775180at2"/>
<keyword evidence="2" id="KW-0813">Transport</keyword>
<evidence type="ECO:0000313" key="9">
    <source>
        <dbReference type="EMBL" id="PEN05218.1"/>
    </source>
</evidence>
<dbReference type="Pfam" id="PF02254">
    <property type="entry name" value="TrkA_N"/>
    <property type="match status" value="2"/>
</dbReference>
<dbReference type="GO" id="GO:0015079">
    <property type="term" value="F:potassium ion transmembrane transporter activity"/>
    <property type="evidence" value="ECO:0007669"/>
    <property type="project" value="InterPro"/>
</dbReference>
<feature type="domain" description="RCK N-terminal" evidence="7">
    <location>
        <begin position="230"/>
        <end position="351"/>
    </location>
</feature>
<sequence length="451" mass="48785">MRIVVIGAGEVGFDVARMLSEEQHDVFVVDNDADVLHRVRRKLDVMTVHGNGTSASVLEDARIHEANMVVAVTAVDEVNLVACMMADRLGVPTTIARTRTSEAERKQAVLSTQDFGIDLAIHPEEAAAAEVVRLIQRASASEVLTFCAEQLQLIGVRIDPDSEVVGASMKELVAIDADIDFRIKAILRGNKTILPDGAERIQADDHLFIMTRPTCVSAVTKLLGKKDMQIRHIMIAGGTRVGVRTAQHIMRDCPDCRVKLIEPNADRAAQLAADLPNVLVLQGDTTDVELLVEEGLKDMDAFVAVSNKEEANLVTCLMAKEYGVHKTVAQLSKVAYIPMSEQLGLDAAVSTKLAVSHEVQRFFRGQHVLSVATVHGLNAEILEAYASPGAPITRGPLHKLDLPDGLLVAAVNHENGPIEIATGDTHIQANDRAIVFVLPTSVEHIESLFGT</sequence>
<dbReference type="GO" id="GO:0005886">
    <property type="term" value="C:plasma membrane"/>
    <property type="evidence" value="ECO:0007669"/>
    <property type="project" value="InterPro"/>
</dbReference>
<dbReference type="InterPro" id="IPR036721">
    <property type="entry name" value="RCK_C_sf"/>
</dbReference>
<organism evidence="9 10">
    <name type="scientific">Longimonas halophila</name>
    <dbReference type="NCBI Taxonomy" id="1469170"/>
    <lineage>
        <taxon>Bacteria</taxon>
        <taxon>Pseudomonadati</taxon>
        <taxon>Rhodothermota</taxon>
        <taxon>Rhodothermia</taxon>
        <taxon>Rhodothermales</taxon>
        <taxon>Salisaetaceae</taxon>
        <taxon>Longimonas</taxon>
    </lineage>
</organism>
<dbReference type="NCBIfam" id="NF007032">
    <property type="entry name" value="PRK09496.1-4"/>
    <property type="match status" value="1"/>
</dbReference>
<feature type="domain" description="RCK C-terminal" evidence="8">
    <location>
        <begin position="369"/>
        <end position="451"/>
    </location>
</feature>
<evidence type="ECO:0000256" key="6">
    <source>
        <dbReference type="ARBA" id="ARBA00023065"/>
    </source>
</evidence>
<dbReference type="InterPro" id="IPR003148">
    <property type="entry name" value="RCK_N"/>
</dbReference>
<evidence type="ECO:0000313" key="10">
    <source>
        <dbReference type="Proteomes" id="UP000221024"/>
    </source>
</evidence>
<keyword evidence="10" id="KW-1185">Reference proteome</keyword>
<dbReference type="EMBL" id="PDEP01000015">
    <property type="protein sequence ID" value="PEN05218.1"/>
    <property type="molecule type" value="Genomic_DNA"/>
</dbReference>
<dbReference type="Gene3D" id="3.30.70.1450">
    <property type="entry name" value="Regulator of K+ conductance, C-terminal domain"/>
    <property type="match status" value="2"/>
</dbReference>
<evidence type="ECO:0000259" key="7">
    <source>
        <dbReference type="PROSITE" id="PS51201"/>
    </source>
</evidence>
<protein>
    <recommendedName>
        <fullName evidence="1">Trk system potassium uptake protein TrkA</fullName>
    </recommendedName>
</protein>
<dbReference type="SUPFAM" id="SSF51735">
    <property type="entry name" value="NAD(P)-binding Rossmann-fold domains"/>
    <property type="match status" value="2"/>
</dbReference>
<feature type="domain" description="RCK N-terminal" evidence="7">
    <location>
        <begin position="1"/>
        <end position="121"/>
    </location>
</feature>
<dbReference type="InterPro" id="IPR006037">
    <property type="entry name" value="RCK_C"/>
</dbReference>